<feature type="binding site" evidence="7">
    <location>
        <position position="88"/>
    </location>
    <ligand>
        <name>S-adenosyl-L-methionine</name>
        <dbReference type="ChEBI" id="CHEBI:59789"/>
    </ligand>
</feature>
<evidence type="ECO:0000256" key="3">
    <source>
        <dbReference type="ARBA" id="ARBA00022603"/>
    </source>
</evidence>
<comment type="caution">
    <text evidence="7">Lacks conserved residue(s) required for the propagation of feature annotation.</text>
</comment>
<dbReference type="Proteomes" id="UP001144352">
    <property type="component" value="Unassembled WGS sequence"/>
</dbReference>
<keyword evidence="3 7" id="KW-0489">Methyltransferase</keyword>
<keyword evidence="5 7" id="KW-0949">S-adenosyl-L-methionine</keyword>
<dbReference type="AlphaFoldDB" id="A0A9W6FZA1"/>
<feature type="binding site" evidence="7">
    <location>
        <position position="63"/>
    </location>
    <ligand>
        <name>S-adenosyl-L-methionine</name>
        <dbReference type="ChEBI" id="CHEBI:59789"/>
    </ligand>
</feature>
<evidence type="ECO:0000313" key="9">
    <source>
        <dbReference type="Proteomes" id="UP001144352"/>
    </source>
</evidence>
<evidence type="ECO:0000313" key="8">
    <source>
        <dbReference type="EMBL" id="GLI37533.1"/>
    </source>
</evidence>
<dbReference type="GO" id="GO:0043527">
    <property type="term" value="C:tRNA methyltransferase complex"/>
    <property type="evidence" value="ECO:0007669"/>
    <property type="project" value="TreeGrafter"/>
</dbReference>
<protein>
    <recommendedName>
        <fullName evidence="7">tRNA (guanine-N(7)-)-methyltransferase</fullName>
        <ecNumber evidence="7">2.1.1.33</ecNumber>
    </recommendedName>
    <alternativeName>
        <fullName evidence="7">tRNA (guanine(46)-N(7))-methyltransferase</fullName>
    </alternativeName>
    <alternativeName>
        <fullName evidence="7">tRNA(m7G46)-methyltransferase</fullName>
    </alternativeName>
</protein>
<organism evidence="8 9">
    <name type="scientific">Geobacter hydrogenophilus</name>
    <dbReference type="NCBI Taxonomy" id="40983"/>
    <lineage>
        <taxon>Bacteria</taxon>
        <taxon>Pseudomonadati</taxon>
        <taxon>Thermodesulfobacteriota</taxon>
        <taxon>Desulfuromonadia</taxon>
        <taxon>Geobacterales</taxon>
        <taxon>Geobacteraceae</taxon>
        <taxon>Geobacter</taxon>
    </lineage>
</organism>
<feature type="binding site" evidence="7">
    <location>
        <position position="138"/>
    </location>
    <ligand>
        <name>S-adenosyl-L-methionine</name>
        <dbReference type="ChEBI" id="CHEBI:59789"/>
    </ligand>
</feature>
<keyword evidence="4 7" id="KW-0808">Transferase</keyword>
<comment type="pathway">
    <text evidence="7">tRNA modification; N(7)-methylguanine-tRNA biosynthesis.</text>
</comment>
<evidence type="ECO:0000256" key="4">
    <source>
        <dbReference type="ARBA" id="ARBA00022679"/>
    </source>
</evidence>
<sequence>MARKALPGFRAFVVWYAHFNPEEPTRMQRMIEISSPFFLNPDELSTPADWATVFGNANPLALEIGCGIGDFIAKTANDNPGINYIAIDFYNKGCDKTCRRLERLAIPNVRVVRDEARKFVVDRIPRESLCAVHINCPDPWPKKRHRKRRLVNREFASFIRDYLAPGGDFFFATDFDDYGIDVAEFMPGVEGYVNMLAPDRYRHELEGYHLSKYMMKFMAEGKRIYFVHYRKSAEGAL</sequence>
<reference evidence="8" key="1">
    <citation type="submission" date="2022-12" db="EMBL/GenBank/DDBJ databases">
        <title>Reference genome sequencing for broad-spectrum identification of bacterial and archaeal isolates by mass spectrometry.</title>
        <authorList>
            <person name="Sekiguchi Y."/>
            <person name="Tourlousse D.M."/>
        </authorList>
    </citation>
    <scope>NUCLEOTIDE SEQUENCE</scope>
    <source>
        <strain evidence="8">H2</strain>
    </source>
</reference>
<comment type="function">
    <text evidence="2 7">Catalyzes the formation of N(7)-methylguanine at position 46 (m7G46) in tRNA.</text>
</comment>
<evidence type="ECO:0000256" key="5">
    <source>
        <dbReference type="ARBA" id="ARBA00022691"/>
    </source>
</evidence>
<comment type="similarity">
    <text evidence="7">Belongs to the class I-like SAM-binding methyltransferase superfamily. TrmB family.</text>
</comment>
<comment type="catalytic activity">
    <reaction evidence="1 7">
        <text>guanosine(46) in tRNA + S-adenosyl-L-methionine = N(7)-methylguanosine(46) in tRNA + S-adenosyl-L-homocysteine</text>
        <dbReference type="Rhea" id="RHEA:42708"/>
        <dbReference type="Rhea" id="RHEA-COMP:10188"/>
        <dbReference type="Rhea" id="RHEA-COMP:10189"/>
        <dbReference type="ChEBI" id="CHEBI:57856"/>
        <dbReference type="ChEBI" id="CHEBI:59789"/>
        <dbReference type="ChEBI" id="CHEBI:74269"/>
        <dbReference type="ChEBI" id="CHEBI:74480"/>
        <dbReference type="EC" id="2.1.1.33"/>
    </reaction>
</comment>
<feature type="binding site" evidence="7">
    <location>
        <position position="142"/>
    </location>
    <ligand>
        <name>substrate</name>
    </ligand>
</feature>
<keyword evidence="9" id="KW-1185">Reference proteome</keyword>
<dbReference type="EC" id="2.1.1.33" evidence="7"/>
<dbReference type="NCBIfam" id="TIGR00091">
    <property type="entry name" value="tRNA (guanosine(46)-N7)-methyltransferase TrmB"/>
    <property type="match status" value="1"/>
</dbReference>
<gene>
    <name evidence="7 8" type="primary">trmB</name>
    <name evidence="8" type="ORF">GHYDROH2_10340</name>
</gene>
<keyword evidence="6 7" id="KW-0819">tRNA processing</keyword>
<dbReference type="PROSITE" id="PS51625">
    <property type="entry name" value="SAM_MT_TRMB"/>
    <property type="match status" value="1"/>
</dbReference>
<dbReference type="InterPro" id="IPR003358">
    <property type="entry name" value="tRNA_(Gua-N-7)_MeTrfase_Trmb"/>
</dbReference>
<dbReference type="Pfam" id="PF02390">
    <property type="entry name" value="Methyltransf_4"/>
    <property type="match status" value="1"/>
</dbReference>
<name>A0A9W6FZA1_9BACT</name>
<dbReference type="InterPro" id="IPR029063">
    <property type="entry name" value="SAM-dependent_MTases_sf"/>
</dbReference>
<evidence type="ECO:0000256" key="1">
    <source>
        <dbReference type="ARBA" id="ARBA00000142"/>
    </source>
</evidence>
<dbReference type="PANTHER" id="PTHR23417:SF14">
    <property type="entry name" value="PENTACOTRIPEPTIDE-REPEAT REGION OF PRORP DOMAIN-CONTAINING PROTEIN"/>
    <property type="match status" value="1"/>
</dbReference>
<dbReference type="PANTHER" id="PTHR23417">
    <property type="entry name" value="3-DEOXY-D-MANNO-OCTULOSONIC-ACID TRANSFERASE/TRNA GUANINE-N 7 - -METHYLTRANSFERASE"/>
    <property type="match status" value="1"/>
</dbReference>
<proteinExistence type="inferred from homology"/>
<dbReference type="GO" id="GO:0008176">
    <property type="term" value="F:tRNA (guanine(46)-N7)-methyltransferase activity"/>
    <property type="evidence" value="ECO:0007669"/>
    <property type="project" value="UniProtKB-UniRule"/>
</dbReference>
<dbReference type="Gene3D" id="3.40.50.150">
    <property type="entry name" value="Vaccinia Virus protein VP39"/>
    <property type="match status" value="1"/>
</dbReference>
<evidence type="ECO:0000256" key="2">
    <source>
        <dbReference type="ARBA" id="ARBA00003015"/>
    </source>
</evidence>
<feature type="binding site" evidence="7">
    <location>
        <position position="115"/>
    </location>
    <ligand>
        <name>S-adenosyl-L-methionine</name>
        <dbReference type="ChEBI" id="CHEBI:59789"/>
    </ligand>
</feature>
<accession>A0A9W6FZA1</accession>
<dbReference type="SUPFAM" id="SSF53335">
    <property type="entry name" value="S-adenosyl-L-methionine-dependent methyltransferases"/>
    <property type="match status" value="1"/>
</dbReference>
<dbReference type="HAMAP" id="MF_01057">
    <property type="entry name" value="tRNA_methyltr_TrmB"/>
    <property type="match status" value="1"/>
</dbReference>
<evidence type="ECO:0000256" key="7">
    <source>
        <dbReference type="HAMAP-Rule" id="MF_01057"/>
    </source>
</evidence>
<feature type="binding site" evidence="7">
    <location>
        <position position="174"/>
    </location>
    <ligand>
        <name>substrate</name>
    </ligand>
</feature>
<evidence type="ECO:0000256" key="6">
    <source>
        <dbReference type="ARBA" id="ARBA00022694"/>
    </source>
</evidence>
<comment type="caution">
    <text evidence="8">The sequence shown here is derived from an EMBL/GenBank/DDBJ whole genome shotgun (WGS) entry which is preliminary data.</text>
</comment>
<dbReference type="EMBL" id="BSDS01000001">
    <property type="protein sequence ID" value="GLI37533.1"/>
    <property type="molecule type" value="Genomic_DNA"/>
</dbReference>
<dbReference type="InterPro" id="IPR055361">
    <property type="entry name" value="tRNA_methyltr_TrmB_bact"/>
</dbReference>